<dbReference type="PANTHER" id="PTHR45586:SF1">
    <property type="entry name" value="LIPOPOLYSACCHARIDE ASSEMBLY PROTEIN B"/>
    <property type="match status" value="1"/>
</dbReference>
<dbReference type="CAZy" id="GT2">
    <property type="family name" value="Glycosyltransferase Family 2"/>
</dbReference>
<dbReference type="InterPro" id="IPR011990">
    <property type="entry name" value="TPR-like_helical_dom_sf"/>
</dbReference>
<evidence type="ECO:0000256" key="2">
    <source>
        <dbReference type="ARBA" id="ARBA00022803"/>
    </source>
</evidence>
<dbReference type="Pfam" id="PF13424">
    <property type="entry name" value="TPR_12"/>
    <property type="match status" value="1"/>
</dbReference>
<evidence type="ECO:0000313" key="6">
    <source>
        <dbReference type="EMBL" id="ACT19833.1"/>
    </source>
</evidence>
<dbReference type="InterPro" id="IPR051012">
    <property type="entry name" value="CellSynth/LPSAsmb/PSIAsmb"/>
</dbReference>
<keyword evidence="2 3" id="KW-0802">TPR repeat</keyword>
<feature type="domain" description="Glycosyltransferase 2-like" evidence="5">
    <location>
        <begin position="22"/>
        <end position="131"/>
    </location>
</feature>
<dbReference type="InterPro" id="IPR019734">
    <property type="entry name" value="TPR_rpt"/>
</dbReference>
<dbReference type="SMART" id="SM00028">
    <property type="entry name" value="TPR"/>
    <property type="match status" value="7"/>
</dbReference>
<dbReference type="AlphaFoldDB" id="C6E7H3"/>
<reference evidence="6" key="1">
    <citation type="submission" date="2009-07" db="EMBL/GenBank/DDBJ databases">
        <title>Complete sequence of Geobacter sp. M21.</title>
        <authorList>
            <consortium name="US DOE Joint Genome Institute"/>
            <person name="Lucas S."/>
            <person name="Copeland A."/>
            <person name="Lapidus A."/>
            <person name="Glavina del Rio T."/>
            <person name="Dalin E."/>
            <person name="Tice H."/>
            <person name="Bruce D."/>
            <person name="Goodwin L."/>
            <person name="Pitluck S."/>
            <person name="Saunders E."/>
            <person name="Brettin T."/>
            <person name="Detter J.C."/>
            <person name="Han C."/>
            <person name="Larimer F."/>
            <person name="Land M."/>
            <person name="Hauser L."/>
            <person name="Kyrpides N."/>
            <person name="Ovchinnikova G."/>
            <person name="Lovley D."/>
        </authorList>
    </citation>
    <scope>NUCLEOTIDE SEQUENCE [LARGE SCALE GENOMIC DNA]</scope>
    <source>
        <strain evidence="6">M21</strain>
    </source>
</reference>
<dbReference type="InterPro" id="IPR029044">
    <property type="entry name" value="Nucleotide-diphossugar_trans"/>
</dbReference>
<feature type="repeat" description="TPR" evidence="3">
    <location>
        <begin position="332"/>
        <end position="365"/>
    </location>
</feature>
<dbReference type="eggNOG" id="COG0457">
    <property type="taxonomic scope" value="Bacteria"/>
</dbReference>
<evidence type="ECO:0000259" key="5">
    <source>
        <dbReference type="Pfam" id="PF00535"/>
    </source>
</evidence>
<dbReference type="EMBL" id="CP001661">
    <property type="protein sequence ID" value="ACT19833.1"/>
    <property type="molecule type" value="Genomic_DNA"/>
</dbReference>
<evidence type="ECO:0000256" key="1">
    <source>
        <dbReference type="ARBA" id="ARBA00022737"/>
    </source>
</evidence>
<dbReference type="Gene3D" id="3.90.550.10">
    <property type="entry name" value="Spore Coat Polysaccharide Biosynthesis Protein SpsA, Chain A"/>
    <property type="match status" value="1"/>
</dbReference>
<name>C6E7H3_GEOSM</name>
<dbReference type="Pfam" id="PF13432">
    <property type="entry name" value="TPR_16"/>
    <property type="match status" value="2"/>
</dbReference>
<organism evidence="6">
    <name type="scientific">Geobacter sp. (strain M21)</name>
    <dbReference type="NCBI Taxonomy" id="443144"/>
    <lineage>
        <taxon>Bacteria</taxon>
        <taxon>Pseudomonadati</taxon>
        <taxon>Thermodesulfobacteriota</taxon>
        <taxon>Desulfuromonadia</taxon>
        <taxon>Geobacterales</taxon>
        <taxon>Geobacteraceae</taxon>
        <taxon>Geobacter</taxon>
    </lineage>
</organism>
<dbReference type="eggNOG" id="COG1216">
    <property type="taxonomic scope" value="Bacteria"/>
</dbReference>
<dbReference type="PROSITE" id="PS50005">
    <property type="entry name" value="TPR"/>
    <property type="match status" value="3"/>
</dbReference>
<accession>C6E7H3</accession>
<dbReference type="Gene3D" id="1.25.40.10">
    <property type="entry name" value="Tetratricopeptide repeat domain"/>
    <property type="match status" value="3"/>
</dbReference>
<dbReference type="HOGENOM" id="CLU_443955_0_0_7"/>
<feature type="repeat" description="TPR" evidence="3">
    <location>
        <begin position="401"/>
        <end position="434"/>
    </location>
</feature>
<dbReference type="InterPro" id="IPR001173">
    <property type="entry name" value="Glyco_trans_2-like"/>
</dbReference>
<sequence length="615" mass="67912">MSQLVTRPSGAVAVLQEGALLSAILITSNRESHLRECLCELMQQSISDRMEVIVVDQGSEQCEWAVVADLQKIHPNLISLKLPAAAGGKGVEMALRIASGKYATLLEATDRLKRDAYGLLTAALEGNPAAMLAYGDTCFTAIPHESFASHTSYGKVIWPDYTPQQLAQLSEVAPHPVWRRELHDSVGFPPQGCPNHGVREFMLKVVERFRILHLEEFTGLKLITANQAPVQAAQPQARPEPAPAVHRAPEQEPAPPATPVSFEQPSAPAAPVYSQSAPAPSVQAVPRQKTANSELKGADQVYQELRPIVTGEDPQRAAAALREHLARFPKHAVAHNDLAAISYQLGEKEQALKHYREAVWLDPKENVYLKNLADILFVEAGEADEAIAIYLRLLEQSPRDVETLLNLGIICESVGQPAEAESFYQRALEIEPWNQAARQQLTALRQRTEEPQPPAAKDEDLAAEDRYQRSQELVSQGDLDGAFQELKEILLSYPDFAPAHNDLAVLAYQQGDKEQARAHYEKAAELAPGNGTFQKNLADFYFVEGYDVDGAIAIYLEQLRREPKNIETLMGLGKICTILDRPVEAQSFYGKVINLEPWNRDARECLNSLKEVANG</sequence>
<dbReference type="CDD" id="cd00761">
    <property type="entry name" value="Glyco_tranf_GTA_type"/>
    <property type="match status" value="1"/>
</dbReference>
<dbReference type="KEGG" id="gem:GM21_3814"/>
<dbReference type="OrthoDB" id="5394592at2"/>
<dbReference type="Pfam" id="PF00535">
    <property type="entry name" value="Glycos_transf_2"/>
    <property type="match status" value="1"/>
</dbReference>
<protein>
    <submittedName>
        <fullName evidence="6">TPR repeat-containing protein</fullName>
    </submittedName>
</protein>
<dbReference type="PANTHER" id="PTHR45586">
    <property type="entry name" value="TPR REPEAT-CONTAINING PROTEIN PA4667"/>
    <property type="match status" value="1"/>
</dbReference>
<evidence type="ECO:0000256" key="3">
    <source>
        <dbReference type="PROSITE-ProRule" id="PRU00339"/>
    </source>
</evidence>
<keyword evidence="1" id="KW-0677">Repeat</keyword>
<proteinExistence type="predicted"/>
<gene>
    <name evidence="6" type="ordered locus">GM21_3814</name>
</gene>
<evidence type="ECO:0000256" key="4">
    <source>
        <dbReference type="SAM" id="MobiDB-lite"/>
    </source>
</evidence>
<dbReference type="SUPFAM" id="SSF53448">
    <property type="entry name" value="Nucleotide-diphospho-sugar transferases"/>
    <property type="match status" value="1"/>
</dbReference>
<dbReference type="STRING" id="443144.GM21_3814"/>
<feature type="repeat" description="TPR" evidence="3">
    <location>
        <begin position="497"/>
        <end position="530"/>
    </location>
</feature>
<feature type="region of interest" description="Disordered" evidence="4">
    <location>
        <begin position="231"/>
        <end position="297"/>
    </location>
</feature>
<dbReference type="SUPFAM" id="SSF48452">
    <property type="entry name" value="TPR-like"/>
    <property type="match status" value="2"/>
</dbReference>